<reference evidence="12 13" key="1">
    <citation type="journal article" date="2013" name="Genome Announc.">
        <title>The Draft Genome Sequence of Sphingomonas paucimobilis Strain HER1398 (Proteobacteria), Host to the Giant PAU Phage, Indicates That It Is a Member of the Genus Sphingobacterium (Bacteroidetes).</title>
        <authorList>
            <person name="White R.A.III."/>
            <person name="Suttle C.A."/>
        </authorList>
    </citation>
    <scope>NUCLEOTIDE SEQUENCE [LARGE SCALE GENOMIC DNA]</scope>
    <source>
        <strain evidence="12 13">HER1398</strain>
    </source>
</reference>
<keyword evidence="3 8" id="KW-1134">Transmembrane beta strand</keyword>
<dbReference type="Proteomes" id="UP000016584">
    <property type="component" value="Unassembled WGS sequence"/>
</dbReference>
<dbReference type="SUPFAM" id="SSF49464">
    <property type="entry name" value="Carboxypeptidase regulatory domain-like"/>
    <property type="match status" value="1"/>
</dbReference>
<evidence type="ECO:0000256" key="9">
    <source>
        <dbReference type="RuleBase" id="RU003357"/>
    </source>
</evidence>
<dbReference type="FunFam" id="2.170.130.10:FF:000008">
    <property type="entry name" value="SusC/RagA family TonB-linked outer membrane protein"/>
    <property type="match status" value="1"/>
</dbReference>
<feature type="domain" description="TonB-dependent receptor-like beta-barrel" evidence="10">
    <location>
        <begin position="524"/>
        <end position="1078"/>
    </location>
</feature>
<dbReference type="STRING" id="1346330.M472_17050"/>
<dbReference type="NCBIfam" id="TIGR04057">
    <property type="entry name" value="SusC_RagA_signa"/>
    <property type="match status" value="1"/>
</dbReference>
<dbReference type="RefSeq" id="WP_021069136.1">
    <property type="nucleotide sequence ID" value="NZ_ATDL01000005.1"/>
</dbReference>
<comment type="subcellular location">
    <subcellularLocation>
        <location evidence="1 8">Cell outer membrane</location>
        <topology evidence="1 8">Multi-pass membrane protein</topology>
    </subcellularLocation>
</comment>
<dbReference type="Pfam" id="PF07715">
    <property type="entry name" value="Plug"/>
    <property type="match status" value="1"/>
</dbReference>
<evidence type="ECO:0000256" key="4">
    <source>
        <dbReference type="ARBA" id="ARBA00022692"/>
    </source>
</evidence>
<dbReference type="PROSITE" id="PS52016">
    <property type="entry name" value="TONB_DEPENDENT_REC_3"/>
    <property type="match status" value="1"/>
</dbReference>
<dbReference type="GO" id="GO:0009279">
    <property type="term" value="C:cell outer membrane"/>
    <property type="evidence" value="ECO:0007669"/>
    <property type="project" value="UniProtKB-SubCell"/>
</dbReference>
<evidence type="ECO:0000256" key="7">
    <source>
        <dbReference type="ARBA" id="ARBA00023237"/>
    </source>
</evidence>
<dbReference type="Gene3D" id="2.170.130.10">
    <property type="entry name" value="TonB-dependent receptor, plug domain"/>
    <property type="match status" value="1"/>
</dbReference>
<dbReference type="InterPro" id="IPR000531">
    <property type="entry name" value="Beta-barrel_TonB"/>
</dbReference>
<evidence type="ECO:0000313" key="13">
    <source>
        <dbReference type="Proteomes" id="UP000016584"/>
    </source>
</evidence>
<name>U2HY26_9SPHI</name>
<organism evidence="12 13">
    <name type="scientific">Sphingobacterium paucimobilis HER1398</name>
    <dbReference type="NCBI Taxonomy" id="1346330"/>
    <lineage>
        <taxon>Bacteria</taxon>
        <taxon>Pseudomonadati</taxon>
        <taxon>Bacteroidota</taxon>
        <taxon>Sphingobacteriia</taxon>
        <taxon>Sphingobacteriales</taxon>
        <taxon>Sphingobacteriaceae</taxon>
        <taxon>Sphingobacterium</taxon>
    </lineage>
</organism>
<dbReference type="PATRIC" id="fig|1346330.5.peg.955"/>
<gene>
    <name evidence="12" type="ORF">M472_17050</name>
</gene>
<proteinExistence type="inferred from homology"/>
<keyword evidence="13" id="KW-1185">Reference proteome</keyword>
<dbReference type="Gene3D" id="2.60.40.1120">
    <property type="entry name" value="Carboxypeptidase-like, regulatory domain"/>
    <property type="match status" value="1"/>
</dbReference>
<dbReference type="Gene3D" id="2.40.170.20">
    <property type="entry name" value="TonB-dependent receptor, beta-barrel domain"/>
    <property type="match status" value="1"/>
</dbReference>
<evidence type="ECO:0000256" key="5">
    <source>
        <dbReference type="ARBA" id="ARBA00023077"/>
    </source>
</evidence>
<dbReference type="InterPro" id="IPR037066">
    <property type="entry name" value="Plug_dom_sf"/>
</dbReference>
<protein>
    <recommendedName>
        <fullName evidence="14">Secretin/TonB short N-terminal domain-containing protein</fullName>
    </recommendedName>
</protein>
<dbReference type="InterPro" id="IPR008969">
    <property type="entry name" value="CarboxyPept-like_regulatory"/>
</dbReference>
<dbReference type="InterPro" id="IPR023997">
    <property type="entry name" value="TonB-dep_OMP_SusC/RagA_CS"/>
</dbReference>
<keyword evidence="6 8" id="KW-0472">Membrane</keyword>
<evidence type="ECO:0000256" key="8">
    <source>
        <dbReference type="PROSITE-ProRule" id="PRU01360"/>
    </source>
</evidence>
<evidence type="ECO:0000313" key="12">
    <source>
        <dbReference type="EMBL" id="ERJ60462.1"/>
    </source>
</evidence>
<keyword evidence="7 8" id="KW-0998">Cell outer membrane</keyword>
<evidence type="ECO:0000256" key="3">
    <source>
        <dbReference type="ARBA" id="ARBA00022452"/>
    </source>
</evidence>
<comment type="similarity">
    <text evidence="8 9">Belongs to the TonB-dependent receptor family.</text>
</comment>
<keyword evidence="5 9" id="KW-0798">TonB box</keyword>
<dbReference type="InterPro" id="IPR039426">
    <property type="entry name" value="TonB-dep_rcpt-like"/>
</dbReference>
<evidence type="ECO:0000259" key="10">
    <source>
        <dbReference type="Pfam" id="PF00593"/>
    </source>
</evidence>
<keyword evidence="2 8" id="KW-0813">Transport</keyword>
<evidence type="ECO:0008006" key="14">
    <source>
        <dbReference type="Google" id="ProtNLM"/>
    </source>
</evidence>
<dbReference type="Pfam" id="PF13715">
    <property type="entry name" value="CarbopepD_reg_2"/>
    <property type="match status" value="1"/>
</dbReference>
<dbReference type="SUPFAM" id="SSF56935">
    <property type="entry name" value="Porins"/>
    <property type="match status" value="1"/>
</dbReference>
<evidence type="ECO:0000256" key="2">
    <source>
        <dbReference type="ARBA" id="ARBA00022448"/>
    </source>
</evidence>
<dbReference type="InterPro" id="IPR012910">
    <property type="entry name" value="Plug_dom"/>
</dbReference>
<feature type="domain" description="TonB-dependent receptor plug" evidence="11">
    <location>
        <begin position="223"/>
        <end position="343"/>
    </location>
</feature>
<dbReference type="Pfam" id="PF00593">
    <property type="entry name" value="TonB_dep_Rec_b-barrel"/>
    <property type="match status" value="1"/>
</dbReference>
<sequence length="1121" mass="124242">MYKIYWKNFMRLPRYIPKIWRIMKLTTIFLLCTFLQLSAKSSFSQTITLKHSNINLADVFKEIRKQTGYNVLWSPKHVNKELKVNTNFTNTSLDEALVKTLNQVNLTFTIEDKNIVITPKERPTNNTPASRVIVTGRVTDEKGNPLSGVSVKIKGSTQGTATTADGKFSISESSENMTLIFSYMGFTTLEIAVGTGTEINVILKEASKSLNEITVIGYGTQKKSDVTGSISTFKPTEQNSRPVLGPEQMLQGRVAGVNISSGSGTPGGQNRVSIRGIGSLTANNEPLYVIDGIPVVKQNAALINMGENMGVLAQLNPNDIESVEVLKDAAAAAIYGSRATNGVIIITTKTGKKGVSSFHIDYTQGIQDIPKANRLKMASSDLYLEVVNEGIDNYNTQFGYTPGMANYMEHKYNPYQSLPDTDWFDLVTRTAGYKNLNASASSGTDKTDFFFSAGYTDQEGIIKSSRMQKFNSKLNVGHKVTDWMKISSNSNLSYSKNNRVPGSNLGSTVFGRAIPQRPFDRVYKPNGDYYIGGTEDLLYHNPIQILDEADVKLNNYRYLGNISSDINIAKGLVFKTMLGVDALYTVDFQHYLDTHPYGVGIGKISDGRRLSTNLINENFFTYNNSFKSIDYSLLLGQSFQKTTTSASSIDGQGFPSSSYKELSVAAEIANASTSNSDNTLMSYFFRSNFSHQGKYLLSLSLRADGSSKFSPENRWGYFPSVSAGWNIVKEDFWNLPAINQLKLRTSYGATGNQDGISSYAYQALMSGGKNYNNQSGIGNTAAGNRDLTWETAQQFDAGLDIAILQGKMSFTVDYFIKNTNNLLYSKPLHGTTGFSSIISNIGSMRNNGIEFTIHGDTNFGKLNWSSDFNISSVKNKLTSLLGDEPIFDNNRVLKVGEEIGSFYLYKMLGVYQKDSDVPASLYTNNNIRAGDIIIEDVDGNGIIDVNDRQIIGSSNPKFYGGWNNTFRYGQFDLTMFLTFSLGSDVFKSAEMQQIERIGGLFNILEGAAYNRWTSEGSTNEYPRAIYGSTWNHQNTTRFLHDGSFIRLRSLMLGYTLPSAALSKLKIKDLRLYIQADNLALFTKYPGMDPEVSSGFDPRYFGVDNMILPQPRIINFGLNLKI</sequence>
<dbReference type="AlphaFoldDB" id="U2HY26"/>
<keyword evidence="4 8" id="KW-0812">Transmembrane</keyword>
<dbReference type="EMBL" id="ATDL01000005">
    <property type="protein sequence ID" value="ERJ60462.1"/>
    <property type="molecule type" value="Genomic_DNA"/>
</dbReference>
<dbReference type="NCBIfam" id="TIGR04056">
    <property type="entry name" value="OMP_RagA_SusC"/>
    <property type="match status" value="1"/>
</dbReference>
<evidence type="ECO:0000256" key="1">
    <source>
        <dbReference type="ARBA" id="ARBA00004571"/>
    </source>
</evidence>
<evidence type="ECO:0000259" key="11">
    <source>
        <dbReference type="Pfam" id="PF07715"/>
    </source>
</evidence>
<comment type="caution">
    <text evidence="12">The sequence shown here is derived from an EMBL/GenBank/DDBJ whole genome shotgun (WGS) entry which is preliminary data.</text>
</comment>
<dbReference type="InterPro" id="IPR036942">
    <property type="entry name" value="Beta-barrel_TonB_sf"/>
</dbReference>
<accession>U2HY26</accession>
<dbReference type="InterPro" id="IPR023996">
    <property type="entry name" value="TonB-dep_OMP_SusC/RagA"/>
</dbReference>
<dbReference type="eggNOG" id="COG4771">
    <property type="taxonomic scope" value="Bacteria"/>
</dbReference>
<evidence type="ECO:0000256" key="6">
    <source>
        <dbReference type="ARBA" id="ARBA00023136"/>
    </source>
</evidence>